<evidence type="ECO:0008006" key="2">
    <source>
        <dbReference type="Google" id="ProtNLM"/>
    </source>
</evidence>
<protein>
    <recommendedName>
        <fullName evidence="2">Bacteriophage P22, Gp10, DNA-stabilising</fullName>
    </recommendedName>
</protein>
<dbReference type="EMBL" id="LR797326">
    <property type="protein sequence ID" value="CAB4202474.1"/>
    <property type="molecule type" value="Genomic_DNA"/>
</dbReference>
<evidence type="ECO:0000313" key="1">
    <source>
        <dbReference type="EMBL" id="CAB4202474.1"/>
    </source>
</evidence>
<sequence>MKTPILGSAYVARSVNAADNRMVNLFPEVVPEGGKEPAFLQRAPGLTALATIGTGPIRGLWAYGSYGYAVSGATLYQIDSTWSAVAKGAVGGSGPVSMADNGTQLFIAANPPGYVYNAGTDVFQQITDPDFPGAGTVGYIDGYFVFNEPNSQKIWVTSLLDGTAVDPLEFASAEGNPDDVVAVFVDHREVWVFGSNSTEVWYDAGLLDFPLTRIQGAFNELGCAAPYSIAKMDNQIYWLGKDARGQGIVFKAAGYIGQRVSTHAIEWQMQEYANLTDAVGYAYQQDGHSFYVLNFPSANTTWVFDVATGAWHERASFANGDFNRHRADNQMFFNSTTVVGDYQNGKIYGFDLNVYADDGEAQKWLRSWRALPTGANTLSRTIQHSLQLDAETGVGLNAYPAYDAEDIATESGNIIVAQFVQGYLTTQAADQLVTEANDNNEPLVTQVQPAEDYDGYALETEAYTAAPGYDPQVMLRWSDDGGHTWSNEHWNSMGLIGNYGKRTIWRRLGATMKIRDRVYEVSGTDPVRIYIMGAELLLSGTRA</sequence>
<gene>
    <name evidence="1" type="ORF">UFOVP1366_28</name>
</gene>
<name>A0A6J5RVH6_9CAUD</name>
<organism evidence="1">
    <name type="scientific">uncultured Caudovirales phage</name>
    <dbReference type="NCBI Taxonomy" id="2100421"/>
    <lineage>
        <taxon>Viruses</taxon>
        <taxon>Duplodnaviria</taxon>
        <taxon>Heunggongvirae</taxon>
        <taxon>Uroviricota</taxon>
        <taxon>Caudoviricetes</taxon>
        <taxon>Peduoviridae</taxon>
        <taxon>Maltschvirus</taxon>
        <taxon>Maltschvirus maltsch</taxon>
    </lineage>
</organism>
<accession>A0A6J5RVH6</accession>
<proteinExistence type="predicted"/>
<reference evidence="1" key="1">
    <citation type="submission" date="2020-05" db="EMBL/GenBank/DDBJ databases">
        <authorList>
            <person name="Chiriac C."/>
            <person name="Salcher M."/>
            <person name="Ghai R."/>
            <person name="Kavagutti S V."/>
        </authorList>
    </citation>
    <scope>NUCLEOTIDE SEQUENCE</scope>
</reference>